<feature type="region of interest" description="Disordered" evidence="1">
    <location>
        <begin position="504"/>
        <end position="525"/>
    </location>
</feature>
<dbReference type="EMBL" id="JTDF01022236">
    <property type="protein sequence ID" value="KAF8560785.1"/>
    <property type="molecule type" value="Genomic_DNA"/>
</dbReference>
<gene>
    <name evidence="2" type="ORF">P879_08489</name>
</gene>
<dbReference type="PANTHER" id="PTHR13524">
    <property type="entry name" value="MYOTUBULARIN-RELATED"/>
    <property type="match status" value="1"/>
</dbReference>
<proteinExistence type="predicted"/>
<evidence type="ECO:0000313" key="3">
    <source>
        <dbReference type="Proteomes" id="UP000699462"/>
    </source>
</evidence>
<sequence length="525" mass="59553">MEPLKSLMELMLKENYTDSLVKLYPELIADINNRCCDLVCRDYEIQTFENEDGCLCSHYPPSLFIPSLKSDSVGELFSLISQAKFARGRTRFVVPAFCFQGKNVCRSSTLSGSLELYGRQVANIAGFSFDTSSGLASGAEAHVQAGDDRSMMHRVRDVDCELMKRFRIQYICDFMLEYRKVKYWLPVTSSEKDDNHDRYDDFVILPLPYPGSEFFRVWRDSGYVMTNLTFNWDQPTIDVTLRENCIPKTLLSSSVDWKNYKSWDVTTLTKNYLKLLLGQLFEGAGGMLLHCVSGWDRTPLFISLMRCLLWADDLAHPSLEPAEMLYYTLAYDWFLFGHKLHTRLESGEEILRFAFCFLSTVAADSDLSIRAVYDMVLPPEDFTPDTHSKSHEFVEIKWSPGLLRARQERLQQLAEIFFSIWDLTLNLVNEASPAYNPIPCESDRQTRESANNPIYGYATENNKSTSDSLRPMKASIVSQISNAVSSAAVAVTFGLSKPFLVNQTSSVPSSNEADSTLTISQHSAS</sequence>
<keyword evidence="3" id="KW-1185">Reference proteome</keyword>
<dbReference type="PANTHER" id="PTHR13524:SF2">
    <property type="entry name" value="MYOTUBULARIN-RELATED PROTEIN 14"/>
    <property type="match status" value="1"/>
</dbReference>
<protein>
    <submittedName>
        <fullName evidence="2">Myotubularin protein 14</fullName>
    </submittedName>
</protein>
<dbReference type="PROSITE" id="PS00383">
    <property type="entry name" value="TYR_PHOSPHATASE_1"/>
    <property type="match status" value="1"/>
</dbReference>
<dbReference type="InterPro" id="IPR039802">
    <property type="entry name" value="MTMR14"/>
</dbReference>
<dbReference type="SUPFAM" id="SSF52799">
    <property type="entry name" value="(Phosphotyrosine protein) phosphatases II"/>
    <property type="match status" value="1"/>
</dbReference>
<accession>A0A8T0CYS6</accession>
<dbReference type="OrthoDB" id="2408718at2759"/>
<evidence type="ECO:0000256" key="1">
    <source>
        <dbReference type="SAM" id="MobiDB-lite"/>
    </source>
</evidence>
<evidence type="ECO:0000313" key="2">
    <source>
        <dbReference type="EMBL" id="KAF8560785.1"/>
    </source>
</evidence>
<dbReference type="InterPro" id="IPR016130">
    <property type="entry name" value="Tyr_Pase_AS"/>
</dbReference>
<dbReference type="Proteomes" id="UP000699462">
    <property type="component" value="Unassembled WGS sequence"/>
</dbReference>
<dbReference type="InterPro" id="IPR029021">
    <property type="entry name" value="Prot-tyrosine_phosphatase-like"/>
</dbReference>
<reference evidence="2 3" key="1">
    <citation type="submission" date="2019-07" db="EMBL/GenBank/DDBJ databases">
        <title>Annotation for the trematode Paragonimus westermani.</title>
        <authorList>
            <person name="Choi Y.-J."/>
        </authorList>
    </citation>
    <scope>NUCLEOTIDE SEQUENCE [LARGE SCALE GENOMIC DNA]</scope>
    <source>
        <strain evidence="2">180907_Pwestermani</strain>
    </source>
</reference>
<name>A0A8T0CYS6_9TREM</name>
<comment type="caution">
    <text evidence="2">The sequence shown here is derived from an EMBL/GenBank/DDBJ whole genome shotgun (WGS) entry which is preliminary data.</text>
</comment>
<organism evidence="2 3">
    <name type="scientific">Paragonimus westermani</name>
    <dbReference type="NCBI Taxonomy" id="34504"/>
    <lineage>
        <taxon>Eukaryota</taxon>
        <taxon>Metazoa</taxon>
        <taxon>Spiralia</taxon>
        <taxon>Lophotrochozoa</taxon>
        <taxon>Platyhelminthes</taxon>
        <taxon>Trematoda</taxon>
        <taxon>Digenea</taxon>
        <taxon>Plagiorchiida</taxon>
        <taxon>Troglotremata</taxon>
        <taxon>Troglotrematidae</taxon>
        <taxon>Paragonimus</taxon>
    </lineage>
</organism>
<dbReference type="GO" id="GO:0004438">
    <property type="term" value="F:phosphatidylinositol-3-phosphate phosphatase activity"/>
    <property type="evidence" value="ECO:0007669"/>
    <property type="project" value="InterPro"/>
</dbReference>
<dbReference type="AlphaFoldDB" id="A0A8T0CYS6"/>